<accession>A0A1E1WA17</accession>
<feature type="region of interest" description="Disordered" evidence="1">
    <location>
        <begin position="103"/>
        <end position="128"/>
    </location>
</feature>
<evidence type="ECO:0000313" key="2">
    <source>
        <dbReference type="EMBL" id="JAT83823.1"/>
    </source>
</evidence>
<organism evidence="2">
    <name type="scientific">Pectinophora gossypiella</name>
    <name type="common">Cotton pink bollworm</name>
    <name type="synonym">Depressaria gossypiella</name>
    <dbReference type="NCBI Taxonomy" id="13191"/>
    <lineage>
        <taxon>Eukaryota</taxon>
        <taxon>Metazoa</taxon>
        <taxon>Ecdysozoa</taxon>
        <taxon>Arthropoda</taxon>
        <taxon>Hexapoda</taxon>
        <taxon>Insecta</taxon>
        <taxon>Pterygota</taxon>
        <taxon>Neoptera</taxon>
        <taxon>Endopterygota</taxon>
        <taxon>Lepidoptera</taxon>
        <taxon>Glossata</taxon>
        <taxon>Ditrysia</taxon>
        <taxon>Gelechioidea</taxon>
        <taxon>Gelechiidae</taxon>
        <taxon>Apatetrinae</taxon>
        <taxon>Pectinophora</taxon>
    </lineage>
</organism>
<reference evidence="2" key="1">
    <citation type="submission" date="2015-09" db="EMBL/GenBank/DDBJ databases">
        <title>De novo assembly of Pectinophora gossypiella (Pink Bollworm) gut transcriptome.</title>
        <authorList>
            <person name="Tassone E.E."/>
        </authorList>
    </citation>
    <scope>NUCLEOTIDE SEQUENCE</scope>
</reference>
<dbReference type="OrthoDB" id="7372634at2759"/>
<feature type="non-terminal residue" evidence="2">
    <location>
        <position position="128"/>
    </location>
</feature>
<dbReference type="AlphaFoldDB" id="A0A1E1WA17"/>
<name>A0A1E1WA17_PECGO</name>
<proteinExistence type="predicted"/>
<dbReference type="EMBL" id="GDQN01007231">
    <property type="protein sequence ID" value="JAT83823.1"/>
    <property type="molecule type" value="Transcribed_RNA"/>
</dbReference>
<gene>
    <name evidence="2" type="ORF">g.9050</name>
</gene>
<sequence>KGECGEDAACRKRKVESSHDSLDRPINYRDSELAALKDGYYSKESARKQTSCGCSTSGPCKGECGEDAACRKRKVESSHDSLDRPINYRDSELAALKDGYYSKESARKQTSCGCSTSGPCKGECGEDA</sequence>
<protein>
    <submittedName>
        <fullName evidence="2">Uncharacterized protein</fullName>
    </submittedName>
</protein>
<feature type="compositionally biased region" description="Polar residues" evidence="1">
    <location>
        <begin position="108"/>
        <end position="118"/>
    </location>
</feature>
<evidence type="ECO:0000256" key="1">
    <source>
        <dbReference type="SAM" id="MobiDB-lite"/>
    </source>
</evidence>
<feature type="region of interest" description="Disordered" evidence="1">
    <location>
        <begin position="1"/>
        <end position="26"/>
    </location>
</feature>
<feature type="non-terminal residue" evidence="2">
    <location>
        <position position="1"/>
    </location>
</feature>